<dbReference type="Pfam" id="PF00106">
    <property type="entry name" value="adh_short"/>
    <property type="match status" value="1"/>
</dbReference>
<dbReference type="SUPFAM" id="SSF51735">
    <property type="entry name" value="NAD(P)-binding Rossmann-fold domains"/>
    <property type="match status" value="1"/>
</dbReference>
<proteinExistence type="inferred from homology"/>
<dbReference type="CDD" id="cd05233">
    <property type="entry name" value="SDR_c"/>
    <property type="match status" value="1"/>
</dbReference>
<dbReference type="Pfam" id="PF13561">
    <property type="entry name" value="adh_short_C2"/>
    <property type="match status" value="1"/>
</dbReference>
<comment type="similarity">
    <text evidence="1">Belongs to the short-chain dehydrogenases/reductases (SDR) family.</text>
</comment>
<evidence type="ECO:0000313" key="3">
    <source>
        <dbReference type="EMBL" id="MBE9373822.1"/>
    </source>
</evidence>
<evidence type="ECO:0000256" key="2">
    <source>
        <dbReference type="ARBA" id="ARBA00023002"/>
    </source>
</evidence>
<reference evidence="3" key="1">
    <citation type="submission" date="2020-10" db="EMBL/GenBank/DDBJ databases">
        <title>Diversity and distribution of actinomycetes associated with coral in the coast of Hainan.</title>
        <authorList>
            <person name="Li F."/>
        </authorList>
    </citation>
    <scope>NUCLEOTIDE SEQUENCE</scope>
    <source>
        <strain evidence="3">HNM0983</strain>
    </source>
</reference>
<dbReference type="PRINTS" id="PR00081">
    <property type="entry name" value="GDHRDH"/>
</dbReference>
<gene>
    <name evidence="3" type="ORF">IQ251_05095</name>
</gene>
<comment type="caution">
    <text evidence="3">The sequence shown here is derived from an EMBL/GenBank/DDBJ whole genome shotgun (WGS) entry which is preliminary data.</text>
</comment>
<evidence type="ECO:0000256" key="1">
    <source>
        <dbReference type="ARBA" id="ARBA00006484"/>
    </source>
</evidence>
<dbReference type="InterPro" id="IPR036291">
    <property type="entry name" value="NAD(P)-bd_dom_sf"/>
</dbReference>
<name>A0A929FZJ9_9PSEU</name>
<dbReference type="Proteomes" id="UP000598360">
    <property type="component" value="Unassembled WGS sequence"/>
</dbReference>
<dbReference type="AlphaFoldDB" id="A0A929FZJ9"/>
<evidence type="ECO:0000313" key="4">
    <source>
        <dbReference type="Proteomes" id="UP000598360"/>
    </source>
</evidence>
<keyword evidence="4" id="KW-1185">Reference proteome</keyword>
<dbReference type="PANTHER" id="PTHR42760">
    <property type="entry name" value="SHORT-CHAIN DEHYDROGENASES/REDUCTASES FAMILY MEMBER"/>
    <property type="match status" value="1"/>
</dbReference>
<dbReference type="Gene3D" id="3.40.50.720">
    <property type="entry name" value="NAD(P)-binding Rossmann-like Domain"/>
    <property type="match status" value="1"/>
</dbReference>
<keyword evidence="2" id="KW-0560">Oxidoreductase</keyword>
<dbReference type="NCBIfam" id="NF005395">
    <property type="entry name" value="PRK06940.1"/>
    <property type="match status" value="1"/>
</dbReference>
<organism evidence="3 4">
    <name type="scientific">Saccharopolyspora montiporae</name>
    <dbReference type="NCBI Taxonomy" id="2781240"/>
    <lineage>
        <taxon>Bacteria</taxon>
        <taxon>Bacillati</taxon>
        <taxon>Actinomycetota</taxon>
        <taxon>Actinomycetes</taxon>
        <taxon>Pseudonocardiales</taxon>
        <taxon>Pseudonocardiaceae</taxon>
        <taxon>Saccharopolyspora</taxon>
    </lineage>
</organism>
<dbReference type="GO" id="GO:0016616">
    <property type="term" value="F:oxidoreductase activity, acting on the CH-OH group of donors, NAD or NADP as acceptor"/>
    <property type="evidence" value="ECO:0007669"/>
    <property type="project" value="TreeGrafter"/>
</dbReference>
<dbReference type="InterPro" id="IPR002347">
    <property type="entry name" value="SDR_fam"/>
</dbReference>
<accession>A0A929FZJ9</accession>
<dbReference type="PANTHER" id="PTHR42760:SF115">
    <property type="entry name" value="3-OXOACYL-[ACYL-CARRIER-PROTEIN] REDUCTASE FABG"/>
    <property type="match status" value="1"/>
</dbReference>
<sequence>MGLATARRIGSGHRVLLADFDEDVLAAATERLRDEGFEVTAQRVDVSVRAEVRALADRAAELGPVAAVVHTAGLSPEQASADAVLAVDLVGVALVLDEFARVVAAGGAGVIIASMAGHLPSGTPDPERDAALMRAPAEDLPDLPAADSAVRTEAGAAYAFAKRANLLRVQAAAAAWGERGARVNSISPGIISTAMGRQELAGDSGGHMRAMIDASPTGRAGTPHDIAGAAEFLLSPAAGFITGNDLLVDGGVVAAVRAQYAGDG</sequence>
<dbReference type="EMBL" id="JADEYC010000007">
    <property type="protein sequence ID" value="MBE9373822.1"/>
    <property type="molecule type" value="Genomic_DNA"/>
</dbReference>
<protein>
    <submittedName>
        <fullName evidence="3">SDR family oxidoreductase</fullName>
    </submittedName>
</protein>